<keyword evidence="5" id="KW-1185">Reference proteome</keyword>
<dbReference type="InterPro" id="IPR043472">
    <property type="entry name" value="Macro_dom-like"/>
</dbReference>
<feature type="region of interest" description="Disordered" evidence="1">
    <location>
        <begin position="660"/>
        <end position="740"/>
    </location>
</feature>
<feature type="region of interest" description="Disordered" evidence="1">
    <location>
        <begin position="1"/>
        <end position="22"/>
    </location>
</feature>
<keyword evidence="2" id="KW-1133">Transmembrane helix</keyword>
<reference evidence="4 5" key="1">
    <citation type="journal article" date="2024" name="BMC Genomics">
        <title>De novo assembly and annotation of Popillia japonica's genome with initial clues to its potential as an invasive pest.</title>
        <authorList>
            <person name="Cucini C."/>
            <person name="Boschi S."/>
            <person name="Funari R."/>
            <person name="Cardaioli E."/>
            <person name="Iannotti N."/>
            <person name="Marturano G."/>
            <person name="Paoli F."/>
            <person name="Bruttini M."/>
            <person name="Carapelli A."/>
            <person name="Frati F."/>
            <person name="Nardi F."/>
        </authorList>
    </citation>
    <scope>NUCLEOTIDE SEQUENCE [LARGE SCALE GENOMIC DNA]</scope>
    <source>
        <strain evidence="4">DMR45628</strain>
    </source>
</reference>
<feature type="compositionally biased region" description="Basic residues" evidence="1">
    <location>
        <begin position="811"/>
        <end position="820"/>
    </location>
</feature>
<gene>
    <name evidence="4" type="ORF">QE152_g31511</name>
</gene>
<feature type="compositionally biased region" description="Basic and acidic residues" evidence="1">
    <location>
        <begin position="779"/>
        <end position="810"/>
    </location>
</feature>
<feature type="transmembrane region" description="Helical" evidence="2">
    <location>
        <begin position="74"/>
        <end position="94"/>
    </location>
</feature>
<name>A0AAW1J133_POPJA</name>
<feature type="compositionally biased region" description="Basic and acidic residues" evidence="1">
    <location>
        <begin position="686"/>
        <end position="703"/>
    </location>
</feature>
<feature type="compositionally biased region" description="Basic and acidic residues" evidence="1">
    <location>
        <begin position="622"/>
        <end position="645"/>
    </location>
</feature>
<dbReference type="PANTHER" id="PTHR12521:SF0">
    <property type="entry name" value="ADP-RIBOSE GLYCOHYDROLASE OARD1"/>
    <property type="match status" value="1"/>
</dbReference>
<dbReference type="CDD" id="cd02901">
    <property type="entry name" value="Macro_Poa1p-like"/>
    <property type="match status" value="1"/>
</dbReference>
<comment type="caution">
    <text evidence="4">The sequence shown here is derived from an EMBL/GenBank/DDBJ whole genome shotgun (WGS) entry which is preliminary data.</text>
</comment>
<evidence type="ECO:0000259" key="3">
    <source>
        <dbReference type="PROSITE" id="PS51154"/>
    </source>
</evidence>
<feature type="region of interest" description="Disordered" evidence="1">
    <location>
        <begin position="565"/>
        <end position="645"/>
    </location>
</feature>
<feature type="region of interest" description="Disordered" evidence="1">
    <location>
        <begin position="777"/>
        <end position="820"/>
    </location>
</feature>
<feature type="compositionally biased region" description="Basic and acidic residues" evidence="1">
    <location>
        <begin position="660"/>
        <end position="678"/>
    </location>
</feature>
<dbReference type="InterPro" id="IPR050892">
    <property type="entry name" value="ADP-ribose_metab_enzymes"/>
</dbReference>
<dbReference type="Gene3D" id="3.40.220.10">
    <property type="entry name" value="Leucine Aminopeptidase, subunit E, domain 1"/>
    <property type="match status" value="1"/>
</dbReference>
<dbReference type="EMBL" id="JASPKY010000448">
    <property type="protein sequence ID" value="KAK9696530.1"/>
    <property type="molecule type" value="Genomic_DNA"/>
</dbReference>
<dbReference type="PROSITE" id="PS51154">
    <property type="entry name" value="MACRO"/>
    <property type="match status" value="1"/>
</dbReference>
<dbReference type="PANTHER" id="PTHR12521">
    <property type="entry name" value="PROTEIN C6ORF130"/>
    <property type="match status" value="1"/>
</dbReference>
<keyword evidence="2" id="KW-0472">Membrane</keyword>
<dbReference type="InterPro" id="IPR002589">
    <property type="entry name" value="Macro_dom"/>
</dbReference>
<evidence type="ECO:0000256" key="1">
    <source>
        <dbReference type="SAM" id="MobiDB-lite"/>
    </source>
</evidence>
<evidence type="ECO:0000256" key="2">
    <source>
        <dbReference type="SAM" id="Phobius"/>
    </source>
</evidence>
<evidence type="ECO:0000313" key="5">
    <source>
        <dbReference type="Proteomes" id="UP001458880"/>
    </source>
</evidence>
<proteinExistence type="predicted"/>
<keyword evidence="2" id="KW-0812">Transmembrane</keyword>
<dbReference type="Proteomes" id="UP001458880">
    <property type="component" value="Unassembled WGS sequence"/>
</dbReference>
<dbReference type="AlphaFoldDB" id="A0AAW1J133"/>
<protein>
    <recommendedName>
        <fullName evidence="3">Macro domain-containing protein</fullName>
    </recommendedName>
</protein>
<feature type="domain" description="Macro" evidence="3">
    <location>
        <begin position="831"/>
        <end position="988"/>
    </location>
</feature>
<organism evidence="4 5">
    <name type="scientific">Popillia japonica</name>
    <name type="common">Japanese beetle</name>
    <dbReference type="NCBI Taxonomy" id="7064"/>
    <lineage>
        <taxon>Eukaryota</taxon>
        <taxon>Metazoa</taxon>
        <taxon>Ecdysozoa</taxon>
        <taxon>Arthropoda</taxon>
        <taxon>Hexapoda</taxon>
        <taxon>Insecta</taxon>
        <taxon>Pterygota</taxon>
        <taxon>Neoptera</taxon>
        <taxon>Endopterygota</taxon>
        <taxon>Coleoptera</taxon>
        <taxon>Polyphaga</taxon>
        <taxon>Scarabaeiformia</taxon>
        <taxon>Scarabaeidae</taxon>
        <taxon>Rutelinae</taxon>
        <taxon>Popillia</taxon>
    </lineage>
</organism>
<dbReference type="SUPFAM" id="SSF52949">
    <property type="entry name" value="Macro domain-like"/>
    <property type="match status" value="1"/>
</dbReference>
<evidence type="ECO:0000313" key="4">
    <source>
        <dbReference type="EMBL" id="KAK9696530.1"/>
    </source>
</evidence>
<dbReference type="GO" id="GO:0140291">
    <property type="term" value="P:peptidyl-glutamate ADP-deribosylation"/>
    <property type="evidence" value="ECO:0007669"/>
    <property type="project" value="TreeGrafter"/>
</dbReference>
<sequence length="1165" mass="133830">MANAAQRMYAPLPQSISDSDSEKELQVDNIRTKTVNGMHKGFERAANGYMIPNRTMDNTKLNHGFKSMSLTRKYCFLFSILACFLTIAIFLWVLPCSENDTCPLHISNWENQHEDFEFKGKINVVKSAFASSYNLALLFRKSLKEDNGKNGAICILGNNGGIAWYIPQAKEPTDLNCYLIDANGDGTSDCLLLGEMGLQAIDPISGQILYHVHYQNTKAKGISSIDMPVILPDLNKDGINEMITIINGKAFHNKLVIVCGKTGVLLSKVLLRHCENVKALQYENKKFIYSCINSTATRYFEVSFKDIENRYYNRSFDVISQITNHSDDYNNEYKLSNHKLIVNNTGTCPDCQSTITLLDSKDNQLWSLSHSNSYAMKPTTFSFKSTKPNMLSLKGHINGYIMKLWQWSTYKMSNADRVIDKRYVSIQDPATHTNIINERIVLITFNDTNVHVINASLIEVTQLCFPINGEYICQPDLNNQKESLLITDLDNDKSQELVSYSSTFVQKDSTWNLISNMKVIRLEAELPKLYEVTPPKLYEVRIHSNLQFLVLKRLYRIILHKSNMGKGKRKRTKGNTSSSDNSKSNQNTSATSVSKEKPDVKNNVSGLNLNRKKIDIVPSPTTDKKNEPRNKSDAEQRSENAHSMEGELKEIYAAEVRSSDCKEHNKADQRDLNCDNRNSDFGGNSKSEDHQVSHEVDWREEKQSSSAKDGSRRHSGFSKSPCDRSNNKPKSYGEQKVNQFHQDLSNEGRNREYQKKHTSKECQKSLDEYCENEGNQRYLTKDNKKQQYSQSREKANNRHSERDEADEYNRNKFRNRSKNRSKAEGFDEFEAFYKKEKNLQYHVVHEVDGDLFTASTEYSLGHCVAEDMKMGSGIAVSFRRDFKSVDELLGQRKTQGNVAILENKGRYIYYLVTKRESTGKPTYQTLWSSLHKMKDHIIANNVKKIALPRIGCGLDNLEWHTVKAMLEYTFKDVDIEIKIYNFQQDPDAPSSSSKPRKCWVVNDPKPLTEIEPNTIMVYFLSEDGYETDEIKSLYNKFPFLRFSVRDGSSKTLGTFVNTQRNNYNFYGCVVRKSHKDLFNFQAFQKCLNNIQSRNRKEQYGYIAFQAFLEDGSELIVEKIVNLISHSMTFVEVYVCWPEHLLQFMPGRQQFPDKSTTNQHPKFNNP</sequence>
<accession>A0AAW1J133</accession>
<feature type="compositionally biased region" description="Polar residues" evidence="1">
    <location>
        <begin position="575"/>
        <end position="593"/>
    </location>
</feature>